<dbReference type="PROSITE" id="PS50106">
    <property type="entry name" value="PDZ"/>
    <property type="match status" value="1"/>
</dbReference>
<evidence type="ECO:0000259" key="2">
    <source>
        <dbReference type="PROSITE" id="PS50106"/>
    </source>
</evidence>
<dbReference type="Pfam" id="PF13365">
    <property type="entry name" value="Trypsin_2"/>
    <property type="match status" value="1"/>
</dbReference>
<protein>
    <submittedName>
        <fullName evidence="3">PDZ domain-containing protein</fullName>
    </submittedName>
</protein>
<dbReference type="InterPro" id="IPR041489">
    <property type="entry name" value="PDZ_6"/>
</dbReference>
<name>A0A7C3PIR2_9CYAN</name>
<dbReference type="InterPro" id="IPR036034">
    <property type="entry name" value="PDZ_sf"/>
</dbReference>
<dbReference type="GO" id="GO:0004252">
    <property type="term" value="F:serine-type endopeptidase activity"/>
    <property type="evidence" value="ECO:0007669"/>
    <property type="project" value="TreeGrafter"/>
</dbReference>
<gene>
    <name evidence="3" type="ORF">ENR64_13765</name>
</gene>
<organism evidence="3">
    <name type="scientific">Oscillatoriales cyanobacterium SpSt-418</name>
    <dbReference type="NCBI Taxonomy" id="2282169"/>
    <lineage>
        <taxon>Bacteria</taxon>
        <taxon>Bacillati</taxon>
        <taxon>Cyanobacteriota</taxon>
        <taxon>Cyanophyceae</taxon>
        <taxon>Oscillatoriophycideae</taxon>
        <taxon>Oscillatoriales</taxon>
    </lineage>
</organism>
<evidence type="ECO:0000313" key="3">
    <source>
        <dbReference type="EMBL" id="HFM98796.1"/>
    </source>
</evidence>
<feature type="domain" description="PDZ" evidence="2">
    <location>
        <begin position="264"/>
        <end position="339"/>
    </location>
</feature>
<dbReference type="SUPFAM" id="SSF50494">
    <property type="entry name" value="Trypsin-like serine proteases"/>
    <property type="match status" value="1"/>
</dbReference>
<reference evidence="3" key="1">
    <citation type="journal article" date="2020" name="mSystems">
        <title>Genome- and Community-Level Interaction Insights into Carbon Utilization and Element Cycling Functions of Hydrothermarchaeota in Hydrothermal Sediment.</title>
        <authorList>
            <person name="Zhou Z."/>
            <person name="Liu Y."/>
            <person name="Xu W."/>
            <person name="Pan J."/>
            <person name="Luo Z.H."/>
            <person name="Li M."/>
        </authorList>
    </citation>
    <scope>NUCLEOTIDE SEQUENCE [LARGE SCALE GENOMIC DNA]</scope>
    <source>
        <strain evidence="3">SpSt-418</strain>
    </source>
</reference>
<dbReference type="EMBL" id="DSRU01000204">
    <property type="protein sequence ID" value="HFM98796.1"/>
    <property type="molecule type" value="Genomic_DNA"/>
</dbReference>
<dbReference type="SUPFAM" id="SSF50156">
    <property type="entry name" value="PDZ domain-like"/>
    <property type="match status" value="1"/>
</dbReference>
<dbReference type="PANTHER" id="PTHR22939">
    <property type="entry name" value="SERINE PROTEASE FAMILY S1C HTRA-RELATED"/>
    <property type="match status" value="1"/>
</dbReference>
<dbReference type="InterPro" id="IPR001478">
    <property type="entry name" value="PDZ"/>
</dbReference>
<dbReference type="InterPro" id="IPR009003">
    <property type="entry name" value="Peptidase_S1_PA"/>
</dbReference>
<accession>A0A7C3PIR2</accession>
<comment type="similarity">
    <text evidence="1">Belongs to the peptidase S1C family.</text>
</comment>
<dbReference type="GO" id="GO:0006508">
    <property type="term" value="P:proteolysis"/>
    <property type="evidence" value="ECO:0007669"/>
    <property type="project" value="TreeGrafter"/>
</dbReference>
<proteinExistence type="inferred from homology"/>
<sequence length="348" mass="37286">MIAVQNEYFCENYSHTENCWNDLALIRLNAASKLPTVPLAESVSVKANDPVCAIGSPLGRKGVLSQGKFSGYRENGDLRSQIFLYPGNSGGPLLDAKGQMIGINKSIWENEKGENSGISFATSTPIVRSFVTKSGIALAAPQPKPQVTQSVAAKSPAAAQPFEAQAVLEPGFDAPPPASESGRVELEPTPEWAAAPQDFDQPGESVQQTAPADGYVVQTYPEPATALAEPGNVARGRVSAPEPIREYVFSATSTPTPKATPVPTKSLNKPSDGRLGVIINTQSLTVRQVEFDTPAERAGLLPGDRILAVNNAQLRSFEQLDSFLSRRPQSAVFTIRRSAQTRQVRVNF</sequence>
<dbReference type="Pfam" id="PF17820">
    <property type="entry name" value="PDZ_6"/>
    <property type="match status" value="1"/>
</dbReference>
<evidence type="ECO:0000256" key="1">
    <source>
        <dbReference type="ARBA" id="ARBA00010541"/>
    </source>
</evidence>
<comment type="caution">
    <text evidence="3">The sequence shown here is derived from an EMBL/GenBank/DDBJ whole genome shotgun (WGS) entry which is preliminary data.</text>
</comment>
<dbReference type="PANTHER" id="PTHR22939:SF129">
    <property type="entry name" value="SERINE PROTEASE HTRA2, MITOCHONDRIAL"/>
    <property type="match status" value="1"/>
</dbReference>
<dbReference type="AlphaFoldDB" id="A0A7C3PIR2"/>
<dbReference type="SMART" id="SM00228">
    <property type="entry name" value="PDZ"/>
    <property type="match status" value="1"/>
</dbReference>
<dbReference type="Gene3D" id="2.30.42.10">
    <property type="match status" value="1"/>
</dbReference>
<dbReference type="Gene3D" id="2.40.10.120">
    <property type="match status" value="1"/>
</dbReference>